<dbReference type="Gene3D" id="1.25.10.10">
    <property type="entry name" value="Leucine-rich Repeat Variant"/>
    <property type="match status" value="1"/>
</dbReference>
<comment type="subcellular location">
    <subcellularLocation>
        <location evidence="1">Cytoplasm</location>
    </subcellularLocation>
</comment>
<keyword evidence="4" id="KW-0677">Repeat</keyword>
<evidence type="ECO:0000256" key="1">
    <source>
        <dbReference type="ARBA" id="ARBA00004496"/>
    </source>
</evidence>
<keyword evidence="2" id="KW-0813">Transport</keyword>
<dbReference type="InterPro" id="IPR040122">
    <property type="entry name" value="Importin_beta"/>
</dbReference>
<dbReference type="InterPro" id="IPR016024">
    <property type="entry name" value="ARM-type_fold"/>
</dbReference>
<evidence type="ECO:0000256" key="2">
    <source>
        <dbReference type="ARBA" id="ARBA00022448"/>
    </source>
</evidence>
<dbReference type="AlphaFoldDB" id="A0A7R9FX16"/>
<gene>
    <name evidence="6" type="ORF">TSIB3V08_LOCUS2565</name>
</gene>
<evidence type="ECO:0000313" key="6">
    <source>
        <dbReference type="EMBL" id="CAD7258328.1"/>
    </source>
</evidence>
<name>A0A7R9FX16_TIMSH</name>
<reference evidence="6" key="1">
    <citation type="submission" date="2020-11" db="EMBL/GenBank/DDBJ databases">
        <authorList>
            <person name="Tran Van P."/>
        </authorList>
    </citation>
    <scope>NUCLEOTIDE SEQUENCE</scope>
</reference>
<dbReference type="GO" id="GO:0005737">
    <property type="term" value="C:cytoplasm"/>
    <property type="evidence" value="ECO:0007669"/>
    <property type="project" value="UniProtKB-SubCell"/>
</dbReference>
<dbReference type="Pfam" id="PF13513">
    <property type="entry name" value="HEAT_EZ"/>
    <property type="match status" value="1"/>
</dbReference>
<proteinExistence type="predicted"/>
<evidence type="ECO:0000256" key="3">
    <source>
        <dbReference type="ARBA" id="ARBA00022490"/>
    </source>
</evidence>
<dbReference type="PANTHER" id="PTHR10527">
    <property type="entry name" value="IMPORTIN BETA"/>
    <property type="match status" value="1"/>
</dbReference>
<protein>
    <submittedName>
        <fullName evidence="6">Uncharacterized protein</fullName>
    </submittedName>
</protein>
<dbReference type="InterPro" id="IPR011989">
    <property type="entry name" value="ARM-like"/>
</dbReference>
<evidence type="ECO:0000256" key="4">
    <source>
        <dbReference type="ARBA" id="ARBA00022737"/>
    </source>
</evidence>
<dbReference type="GO" id="GO:0006606">
    <property type="term" value="P:protein import into nucleus"/>
    <property type="evidence" value="ECO:0007669"/>
    <property type="project" value="InterPro"/>
</dbReference>
<keyword evidence="5" id="KW-0653">Protein transport</keyword>
<dbReference type="SUPFAM" id="SSF48371">
    <property type="entry name" value="ARM repeat"/>
    <property type="match status" value="1"/>
</dbReference>
<sequence>MDRVENHIGKTTPVHSVTVHFGGGKVELLPKDLCEYPVDGGRLSMVDFILGRQGLSFPCFPVLWAVECLFKEDFAGCEPCGFVLSVPETKQDFGDCLVLMMVFSTLEMLIMEVLQDLLPCALRVHNLPWGIWVISLQQRSILGCESFDAKFFLSGSSLIGNLPTGFHPFYQSLEVECLLVLLQDYEKVILECGEESVKDFCMFEDGSLLKFLQDLVDLFPLADVFTGILGKLAWCPLLRMAWFLRGEFGHFCILMVHFPDRSMKFVLLVVVSKFTVIPEVRCCSREYRRIFLRKAKDLRVRGWQILEGCGENNTDSCVCFRHAALMALSAVGEGCHKQMETSLPQIMNGVLNFLGDPHPRVRYASCNAIGQMSTDFAPVFEKKFHDRVVPGLLMVLDDNDNPRVQAHAETSDYWHSSDIECPVIRNCMTCPSAELIVFLNTSRKGELKLETNGKY</sequence>
<evidence type="ECO:0000256" key="5">
    <source>
        <dbReference type="ARBA" id="ARBA00022927"/>
    </source>
</evidence>
<accession>A0A7R9FX16</accession>
<dbReference type="EMBL" id="OC000789">
    <property type="protein sequence ID" value="CAD7258328.1"/>
    <property type="molecule type" value="Genomic_DNA"/>
</dbReference>
<organism evidence="6">
    <name type="scientific">Timema shepardi</name>
    <name type="common">Walking stick</name>
    <dbReference type="NCBI Taxonomy" id="629360"/>
    <lineage>
        <taxon>Eukaryota</taxon>
        <taxon>Metazoa</taxon>
        <taxon>Ecdysozoa</taxon>
        <taxon>Arthropoda</taxon>
        <taxon>Hexapoda</taxon>
        <taxon>Insecta</taxon>
        <taxon>Pterygota</taxon>
        <taxon>Neoptera</taxon>
        <taxon>Polyneoptera</taxon>
        <taxon>Phasmatodea</taxon>
        <taxon>Timematodea</taxon>
        <taxon>Timematoidea</taxon>
        <taxon>Timematidae</taxon>
        <taxon>Timema</taxon>
    </lineage>
</organism>
<keyword evidence="3" id="KW-0963">Cytoplasm</keyword>